<proteinExistence type="predicted"/>
<evidence type="ECO:0000313" key="2">
    <source>
        <dbReference type="Proteomes" id="UP001227230"/>
    </source>
</evidence>
<keyword evidence="2" id="KW-1185">Reference proteome</keyword>
<reference evidence="1 2" key="1">
    <citation type="journal article" date="2023" name="Hortic Res">
        <title>The complete reference genome for grapevine (Vitis vinifera L.) genetics and breeding.</title>
        <authorList>
            <person name="Shi X."/>
            <person name="Cao S."/>
            <person name="Wang X."/>
            <person name="Huang S."/>
            <person name="Wang Y."/>
            <person name="Liu Z."/>
            <person name="Liu W."/>
            <person name="Leng X."/>
            <person name="Peng Y."/>
            <person name="Wang N."/>
            <person name="Wang Y."/>
            <person name="Ma Z."/>
            <person name="Xu X."/>
            <person name="Zhang F."/>
            <person name="Xue H."/>
            <person name="Zhong H."/>
            <person name="Wang Y."/>
            <person name="Zhang K."/>
            <person name="Velt A."/>
            <person name="Avia K."/>
            <person name="Holtgrawe D."/>
            <person name="Grimplet J."/>
            <person name="Matus J.T."/>
            <person name="Ware D."/>
            <person name="Wu X."/>
            <person name="Wang H."/>
            <person name="Liu C."/>
            <person name="Fang Y."/>
            <person name="Rustenholz C."/>
            <person name="Cheng Z."/>
            <person name="Xiao H."/>
            <person name="Zhou Y."/>
        </authorList>
    </citation>
    <scope>NUCLEOTIDE SEQUENCE [LARGE SCALE GENOMIC DNA]</scope>
    <source>
        <strain evidence="2">cv. Pinot noir / PN40024</strain>
        <tissue evidence="1">Leaf</tissue>
    </source>
</reference>
<dbReference type="EMBL" id="CP126663">
    <property type="protein sequence ID" value="WKA07454.1"/>
    <property type="molecule type" value="Genomic_DNA"/>
</dbReference>
<sequence length="126" mass="14708">MLVQIQHHRRENLLNALENKLNHHRREWQWQPLVSVVKSQIKRNILKSIVHYLRHSNSQKRPLQSQLVDDNVKSDVLEYEVKVCDICGDAGLEELLSTYTQCNEGGRVHLLHAHKARESSWTGLDV</sequence>
<gene>
    <name evidence="1" type="ORF">VitviT2T_025281</name>
</gene>
<evidence type="ECO:0000313" key="1">
    <source>
        <dbReference type="EMBL" id="WKA07454.1"/>
    </source>
</evidence>
<protein>
    <submittedName>
        <fullName evidence="1">Uncharacterized protein</fullName>
    </submittedName>
</protein>
<name>A0ABY9DL71_VITVI</name>
<dbReference type="Proteomes" id="UP001227230">
    <property type="component" value="Chromosome 16"/>
</dbReference>
<organism evidence="1 2">
    <name type="scientific">Vitis vinifera</name>
    <name type="common">Grape</name>
    <dbReference type="NCBI Taxonomy" id="29760"/>
    <lineage>
        <taxon>Eukaryota</taxon>
        <taxon>Viridiplantae</taxon>
        <taxon>Streptophyta</taxon>
        <taxon>Embryophyta</taxon>
        <taxon>Tracheophyta</taxon>
        <taxon>Spermatophyta</taxon>
        <taxon>Magnoliopsida</taxon>
        <taxon>eudicotyledons</taxon>
        <taxon>Gunneridae</taxon>
        <taxon>Pentapetalae</taxon>
        <taxon>rosids</taxon>
        <taxon>Vitales</taxon>
        <taxon>Vitaceae</taxon>
        <taxon>Viteae</taxon>
        <taxon>Vitis</taxon>
    </lineage>
</organism>
<accession>A0ABY9DL71</accession>